<keyword evidence="3" id="KW-1133">Transmembrane helix</keyword>
<dbReference type="InterPro" id="IPR007343">
    <property type="entry name" value="Uncharacterised_pept_Zn_put"/>
</dbReference>
<keyword evidence="2" id="KW-0812">Transmembrane</keyword>
<accession>A0A4U3MIZ7</accession>
<dbReference type="AlphaFoldDB" id="A0A4U3MIZ7"/>
<dbReference type="GO" id="GO:0016020">
    <property type="term" value="C:membrane"/>
    <property type="evidence" value="ECO:0007669"/>
    <property type="project" value="UniProtKB-SubCell"/>
</dbReference>
<evidence type="ECO:0000256" key="1">
    <source>
        <dbReference type="ARBA" id="ARBA00004167"/>
    </source>
</evidence>
<dbReference type="EMBL" id="SZQA01000013">
    <property type="protein sequence ID" value="TKK87976.1"/>
    <property type="molecule type" value="Genomic_DNA"/>
</dbReference>
<organism evidence="6 7">
    <name type="scientific">Herbidospora galbida</name>
    <dbReference type="NCBI Taxonomy" id="2575442"/>
    <lineage>
        <taxon>Bacteria</taxon>
        <taxon>Bacillati</taxon>
        <taxon>Actinomycetota</taxon>
        <taxon>Actinomycetes</taxon>
        <taxon>Streptosporangiales</taxon>
        <taxon>Streptosporangiaceae</taxon>
        <taxon>Herbidospora</taxon>
    </lineage>
</organism>
<name>A0A4U3MIZ7_9ACTN</name>
<protein>
    <recommendedName>
        <fullName evidence="8">Metalloprotease</fullName>
    </recommendedName>
</protein>
<dbReference type="PANTHER" id="PTHR30168:SF0">
    <property type="entry name" value="INNER MEMBRANE PROTEIN"/>
    <property type="match status" value="1"/>
</dbReference>
<reference evidence="6 7" key="1">
    <citation type="submission" date="2019-04" db="EMBL/GenBank/DDBJ databases">
        <title>Herbidospora sp. NEAU-GS14.nov., a novel actinomycete isolated from soil.</title>
        <authorList>
            <person name="Han L."/>
        </authorList>
    </citation>
    <scope>NUCLEOTIDE SEQUENCE [LARGE SCALE GENOMIC DNA]</scope>
    <source>
        <strain evidence="6 7">NEAU-GS14</strain>
    </source>
</reference>
<evidence type="ECO:0000256" key="2">
    <source>
        <dbReference type="ARBA" id="ARBA00022692"/>
    </source>
</evidence>
<dbReference type="Pfam" id="PF04228">
    <property type="entry name" value="Zn_peptidase"/>
    <property type="match status" value="1"/>
</dbReference>
<evidence type="ECO:0000256" key="5">
    <source>
        <dbReference type="SAM" id="SignalP"/>
    </source>
</evidence>
<dbReference type="SUPFAM" id="SSF55486">
    <property type="entry name" value="Metalloproteases ('zincins'), catalytic domain"/>
    <property type="match status" value="1"/>
</dbReference>
<sequence>MRIRSAALAALLTSSLLTATPASAAPRVPDDINADMTTATNVTNAYWARNWTRFFTGTYQPPKVFGSFRRGVRQPPACGGSRTGFGNAFYCVPGDFIAWDFDLMAGGYRSGDAWVYLVIAHEWGHAVQARIQRSLVPRAQELQADCFAGAVLFGAAAQKTLLFEDGDVAELRAALRRMGDRTPWTDVGDHGSAEQRISFFTRGAEGGVRACLPTASRLPR</sequence>
<evidence type="ECO:0008006" key="8">
    <source>
        <dbReference type="Google" id="ProtNLM"/>
    </source>
</evidence>
<proteinExistence type="predicted"/>
<dbReference type="PANTHER" id="PTHR30168">
    <property type="entry name" value="PUTATIVE MEMBRANE PROTEIN YPFJ"/>
    <property type="match status" value="1"/>
</dbReference>
<feature type="chain" id="PRO_5020850694" description="Metalloprotease" evidence="5">
    <location>
        <begin position="25"/>
        <end position="220"/>
    </location>
</feature>
<keyword evidence="4" id="KW-0472">Membrane</keyword>
<evidence type="ECO:0000313" key="7">
    <source>
        <dbReference type="Proteomes" id="UP000308705"/>
    </source>
</evidence>
<dbReference type="Proteomes" id="UP000308705">
    <property type="component" value="Unassembled WGS sequence"/>
</dbReference>
<keyword evidence="7" id="KW-1185">Reference proteome</keyword>
<evidence type="ECO:0000313" key="6">
    <source>
        <dbReference type="EMBL" id="TKK87976.1"/>
    </source>
</evidence>
<evidence type="ECO:0000256" key="4">
    <source>
        <dbReference type="ARBA" id="ARBA00023136"/>
    </source>
</evidence>
<comment type="caution">
    <text evidence="6">The sequence shown here is derived from an EMBL/GenBank/DDBJ whole genome shotgun (WGS) entry which is preliminary data.</text>
</comment>
<comment type="subcellular location">
    <subcellularLocation>
        <location evidence="1">Membrane</location>
        <topology evidence="1">Single-pass membrane protein</topology>
    </subcellularLocation>
</comment>
<dbReference type="OrthoDB" id="9774900at2"/>
<gene>
    <name evidence="6" type="ORF">FDA94_15570</name>
</gene>
<evidence type="ECO:0000256" key="3">
    <source>
        <dbReference type="ARBA" id="ARBA00022989"/>
    </source>
</evidence>
<feature type="signal peptide" evidence="5">
    <location>
        <begin position="1"/>
        <end position="24"/>
    </location>
</feature>
<keyword evidence="5" id="KW-0732">Signal</keyword>